<dbReference type="RefSeq" id="WP_002891793.1">
    <property type="nucleotide sequence ID" value="NZ_ALIF01000006.1"/>
</dbReference>
<proteinExistence type="predicted"/>
<comment type="caution">
    <text evidence="3">The sequence shown here is derived from an EMBL/GenBank/DDBJ whole genome shotgun (WGS) entry which is preliminary data.</text>
</comment>
<reference evidence="3 4" key="1">
    <citation type="journal article" date="2012" name="J. Bacteriol.">
        <title>Genome Sequence of the Lantibiotic Bacteriocin Producer Streptococcus salivarius Strain K12.</title>
        <authorList>
            <person name="Barretto C."/>
            <person name="Alvarez-Martin P."/>
            <person name="Foata F."/>
            <person name="Renault P."/>
            <person name="Berger B."/>
        </authorList>
    </citation>
    <scope>NUCLEOTIDE SEQUENCE [LARGE SCALE GENOMIC DNA]</scope>
    <source>
        <strain evidence="3 4">K12</strain>
    </source>
</reference>
<protein>
    <submittedName>
        <fullName evidence="3">Uncharacterized protein</fullName>
    </submittedName>
</protein>
<sequence length="417" mass="44604">MTKADWLDFFEAINGRSATEEEIAAALAAGEFQDDAPAVETAPVQEAPAQPAFASAQETPAQETQPQPTFADAQEAQQQPTFAGAQEAQPQPTFAGAQEAQPQPTFAGAQEAQPQAPFSNAQAAQAQPTFAGAQTAPVQGVPNQAVQPQAGFANAQAGQQAAFANGQPLQPGQNVQFINGQAVVVPAQPSAFATTFKNYWTWLLNAWRRPADMTDYGKHNGWLNYIFLSLFTGLAFFAILSAVARKFISPVVSTTNALSSMFGSYGTDAYSSPVSSHTSSIGFGAFFASILAAFLFIFAFILAGFVTRKAIFRDPETTFLNSFDRFGRLTSLALPILLVTILLGAIGLVAFPGFLFYVVYFLFAIANLFTIVPVTTAWKADKFYQMILAALLNGVILSILFAIVFAIMSSFTVGLLF</sequence>
<keyword evidence="2" id="KW-0472">Membrane</keyword>
<evidence type="ECO:0000313" key="3">
    <source>
        <dbReference type="EMBL" id="EJO15731.1"/>
    </source>
</evidence>
<dbReference type="AlphaFoldDB" id="J7TFX7"/>
<evidence type="ECO:0000313" key="4">
    <source>
        <dbReference type="Proteomes" id="UP000006983"/>
    </source>
</evidence>
<feature type="transmembrane region" description="Helical" evidence="2">
    <location>
        <begin position="326"/>
        <end position="348"/>
    </location>
</feature>
<feature type="transmembrane region" description="Helical" evidence="2">
    <location>
        <begin position="386"/>
        <end position="408"/>
    </location>
</feature>
<gene>
    <name evidence="3" type="ORF">RSSL_00627</name>
</gene>
<keyword evidence="2" id="KW-0812">Transmembrane</keyword>
<dbReference type="Proteomes" id="UP000006983">
    <property type="component" value="Unassembled WGS sequence"/>
</dbReference>
<evidence type="ECO:0000256" key="1">
    <source>
        <dbReference type="SAM" id="MobiDB-lite"/>
    </source>
</evidence>
<feature type="transmembrane region" description="Helical" evidence="2">
    <location>
        <begin position="222"/>
        <end position="244"/>
    </location>
</feature>
<feature type="compositionally biased region" description="Polar residues" evidence="1">
    <location>
        <begin position="112"/>
        <end position="128"/>
    </location>
</feature>
<feature type="compositionally biased region" description="Low complexity" evidence="1">
    <location>
        <begin position="56"/>
        <end position="69"/>
    </location>
</feature>
<dbReference type="InterPro" id="IPR046481">
    <property type="entry name" value="DUF6574"/>
</dbReference>
<feature type="region of interest" description="Disordered" evidence="1">
    <location>
        <begin position="34"/>
        <end position="136"/>
    </location>
</feature>
<feature type="transmembrane region" description="Helical" evidence="2">
    <location>
        <begin position="354"/>
        <end position="374"/>
    </location>
</feature>
<keyword evidence="4" id="KW-1185">Reference proteome</keyword>
<dbReference type="EMBL" id="ALIF01000006">
    <property type="protein sequence ID" value="EJO15731.1"/>
    <property type="molecule type" value="Genomic_DNA"/>
</dbReference>
<keyword evidence="2" id="KW-1133">Transmembrane helix</keyword>
<name>J7TFX7_STRSL</name>
<evidence type="ECO:0000256" key="2">
    <source>
        <dbReference type="SAM" id="Phobius"/>
    </source>
</evidence>
<dbReference type="PATRIC" id="fig|1200793.3.peg.1716"/>
<organism evidence="3 4">
    <name type="scientific">Streptococcus salivarius K12</name>
    <dbReference type="NCBI Taxonomy" id="1200793"/>
    <lineage>
        <taxon>Bacteria</taxon>
        <taxon>Bacillati</taxon>
        <taxon>Bacillota</taxon>
        <taxon>Bacilli</taxon>
        <taxon>Lactobacillales</taxon>
        <taxon>Streptococcaceae</taxon>
        <taxon>Streptococcus</taxon>
    </lineage>
</organism>
<dbReference type="Pfam" id="PF20214">
    <property type="entry name" value="DUF6574"/>
    <property type="match status" value="1"/>
</dbReference>
<accession>J7TFX7</accession>
<feature type="transmembrane region" description="Helical" evidence="2">
    <location>
        <begin position="281"/>
        <end position="306"/>
    </location>
</feature>